<dbReference type="GO" id="GO:0070740">
    <property type="term" value="F:tubulin-glutamic acid ligase activity"/>
    <property type="evidence" value="ECO:0007669"/>
    <property type="project" value="TreeGrafter"/>
</dbReference>
<proteinExistence type="predicted"/>
<dbReference type="GO" id="GO:0015631">
    <property type="term" value="F:tubulin binding"/>
    <property type="evidence" value="ECO:0007669"/>
    <property type="project" value="TreeGrafter"/>
</dbReference>
<dbReference type="Gene3D" id="3.30.470.20">
    <property type="entry name" value="ATP-grasp fold, B domain"/>
    <property type="match status" value="1"/>
</dbReference>
<sequence>MITSDNEYINIEHPVFRNGTLNVSINSIQTHLGNKKVMYDLLSKDPRSFDFLPFTITFNVVDLGYKSMIKDLFTRSPKWILKPALGLQGKDIIISSSYSRIINYIISKPMYSEWVLSRYIDNPFLLKLKGRCNSGAIFNDTVGRKVHIRIYILITKINNVKHIYLYDNNLLFSAVCEYNKKSRYSNLTNLHLASIYYNKKLKIDGSLAYQDLSFPLRETVNEIYGNRFYNKVVFPQLKNMLTVILENSVIDYEKVNNQTIGSFHRLAIDIMPDSNFHLHLLEINAHPGMNAPEYHWNGLDRYFKSLVNKTADQLYDGKKNVKGFILIK</sequence>
<evidence type="ECO:0000256" key="1">
    <source>
        <dbReference type="ARBA" id="ARBA00022598"/>
    </source>
</evidence>
<reference evidence="4" key="1">
    <citation type="journal article" date="2020" name="Nature">
        <title>Giant virus diversity and host interactions through global metagenomics.</title>
        <authorList>
            <person name="Schulz F."/>
            <person name="Roux S."/>
            <person name="Paez-Espino D."/>
            <person name="Jungbluth S."/>
            <person name="Walsh D.A."/>
            <person name="Denef V.J."/>
            <person name="McMahon K.D."/>
            <person name="Konstantinidis K.T."/>
            <person name="Eloe-Fadrosh E.A."/>
            <person name="Kyrpides N.C."/>
            <person name="Woyke T."/>
        </authorList>
    </citation>
    <scope>NUCLEOTIDE SEQUENCE</scope>
    <source>
        <strain evidence="4">GVMAG-M-3300023184-53</strain>
    </source>
</reference>
<keyword evidence="1" id="KW-0436">Ligase</keyword>
<dbReference type="Pfam" id="PF03133">
    <property type="entry name" value="TTL"/>
    <property type="match status" value="1"/>
</dbReference>
<evidence type="ECO:0008006" key="5">
    <source>
        <dbReference type="Google" id="ProtNLM"/>
    </source>
</evidence>
<dbReference type="PANTHER" id="PTHR12241">
    <property type="entry name" value="TUBULIN POLYGLUTAMYLASE"/>
    <property type="match status" value="1"/>
</dbReference>
<dbReference type="EMBL" id="MN740136">
    <property type="protein sequence ID" value="QHT89093.1"/>
    <property type="molecule type" value="Genomic_DNA"/>
</dbReference>
<protein>
    <recommendedName>
        <fullName evidence="5">Tubulin-tyrosine ligase</fullName>
    </recommendedName>
</protein>
<dbReference type="GO" id="GO:0000226">
    <property type="term" value="P:microtubule cytoskeleton organization"/>
    <property type="evidence" value="ECO:0007669"/>
    <property type="project" value="TreeGrafter"/>
</dbReference>
<dbReference type="InterPro" id="IPR004344">
    <property type="entry name" value="TTL/TTLL_fam"/>
</dbReference>
<keyword evidence="2" id="KW-0547">Nucleotide-binding</keyword>
<dbReference type="PANTHER" id="PTHR12241:SF145">
    <property type="entry name" value="TUBULIN POLYGLUTAMYLASE TTLL5"/>
    <property type="match status" value="1"/>
</dbReference>
<dbReference type="SUPFAM" id="SSF56059">
    <property type="entry name" value="Glutathione synthetase ATP-binding domain-like"/>
    <property type="match status" value="1"/>
</dbReference>
<evidence type="ECO:0000256" key="2">
    <source>
        <dbReference type="ARBA" id="ARBA00022741"/>
    </source>
</evidence>
<organism evidence="4">
    <name type="scientific">viral metagenome</name>
    <dbReference type="NCBI Taxonomy" id="1070528"/>
    <lineage>
        <taxon>unclassified sequences</taxon>
        <taxon>metagenomes</taxon>
        <taxon>organismal metagenomes</taxon>
    </lineage>
</organism>
<dbReference type="GO" id="GO:0036064">
    <property type="term" value="C:ciliary basal body"/>
    <property type="evidence" value="ECO:0007669"/>
    <property type="project" value="TreeGrafter"/>
</dbReference>
<keyword evidence="3" id="KW-0067">ATP-binding</keyword>
<accession>A0A6C0IAP2</accession>
<evidence type="ECO:0000313" key="4">
    <source>
        <dbReference type="EMBL" id="QHT89093.1"/>
    </source>
</evidence>
<evidence type="ECO:0000256" key="3">
    <source>
        <dbReference type="ARBA" id="ARBA00022840"/>
    </source>
</evidence>
<dbReference type="AlphaFoldDB" id="A0A6C0IAP2"/>
<dbReference type="GO" id="GO:0005524">
    <property type="term" value="F:ATP binding"/>
    <property type="evidence" value="ECO:0007669"/>
    <property type="project" value="UniProtKB-KW"/>
</dbReference>
<name>A0A6C0IAP2_9ZZZZ</name>
<dbReference type="PROSITE" id="PS51221">
    <property type="entry name" value="TTL"/>
    <property type="match status" value="1"/>
</dbReference>